<evidence type="ECO:0000313" key="2">
    <source>
        <dbReference type="EMBL" id="MPN45157.1"/>
    </source>
</evidence>
<accession>A0A645I1I6</accession>
<name>A0A645I1I6_9ZZZZ</name>
<proteinExistence type="predicted"/>
<organism evidence="2">
    <name type="scientific">bioreactor metagenome</name>
    <dbReference type="NCBI Taxonomy" id="1076179"/>
    <lineage>
        <taxon>unclassified sequences</taxon>
        <taxon>metagenomes</taxon>
        <taxon>ecological metagenomes</taxon>
    </lineage>
</organism>
<feature type="compositionally biased region" description="Polar residues" evidence="1">
    <location>
        <begin position="40"/>
        <end position="55"/>
    </location>
</feature>
<evidence type="ECO:0000256" key="1">
    <source>
        <dbReference type="SAM" id="MobiDB-lite"/>
    </source>
</evidence>
<dbReference type="EMBL" id="VSSQ01104824">
    <property type="protein sequence ID" value="MPN45157.1"/>
    <property type="molecule type" value="Genomic_DNA"/>
</dbReference>
<dbReference type="AlphaFoldDB" id="A0A645I1I6"/>
<comment type="caution">
    <text evidence="2">The sequence shown here is derived from an EMBL/GenBank/DDBJ whole genome shotgun (WGS) entry which is preliminary data.</text>
</comment>
<feature type="region of interest" description="Disordered" evidence="1">
    <location>
        <begin position="33"/>
        <end position="55"/>
    </location>
</feature>
<gene>
    <name evidence="2" type="ORF">SDC9_192724</name>
</gene>
<reference evidence="2" key="1">
    <citation type="submission" date="2019-08" db="EMBL/GenBank/DDBJ databases">
        <authorList>
            <person name="Kucharzyk K."/>
            <person name="Murdoch R.W."/>
            <person name="Higgins S."/>
            <person name="Loffler F."/>
        </authorList>
    </citation>
    <scope>NUCLEOTIDE SEQUENCE</scope>
</reference>
<sequence>MVEGMGKMSESDIARLLDSGKIYVTAVDKDGNPISFATGPETNQGLGNKPISLTR</sequence>
<protein>
    <submittedName>
        <fullName evidence="2">Uncharacterized protein</fullName>
    </submittedName>
</protein>